<protein>
    <submittedName>
        <fullName evidence="2">Uncharacterized protein</fullName>
    </submittedName>
</protein>
<feature type="compositionally biased region" description="Basic residues" evidence="1">
    <location>
        <begin position="1"/>
        <end position="12"/>
    </location>
</feature>
<feature type="compositionally biased region" description="Basic and acidic residues" evidence="1">
    <location>
        <begin position="13"/>
        <end position="59"/>
    </location>
</feature>
<feature type="compositionally biased region" description="Basic and acidic residues" evidence="1">
    <location>
        <begin position="585"/>
        <end position="598"/>
    </location>
</feature>
<feature type="compositionally biased region" description="Basic and acidic residues" evidence="1">
    <location>
        <begin position="102"/>
        <end position="204"/>
    </location>
</feature>
<dbReference type="OrthoDB" id="1938945at2759"/>
<feature type="region of interest" description="Disordered" evidence="1">
    <location>
        <begin position="823"/>
        <end position="878"/>
    </location>
</feature>
<feature type="compositionally biased region" description="Polar residues" evidence="1">
    <location>
        <begin position="837"/>
        <end position="849"/>
    </location>
</feature>
<feature type="region of interest" description="Disordered" evidence="1">
    <location>
        <begin position="1"/>
        <end position="212"/>
    </location>
</feature>
<reference evidence="2" key="2">
    <citation type="journal article" date="2023" name="Plants (Basel)">
        <title>Annotation of the Turnera subulata (Passifloraceae) Draft Genome Reveals the S-Locus Evolved after the Divergence of Turneroideae from Passifloroideae in a Stepwise Manner.</title>
        <authorList>
            <person name="Henning P.M."/>
            <person name="Roalson E.H."/>
            <person name="Mir W."/>
            <person name="McCubbin A.G."/>
            <person name="Shore J.S."/>
        </authorList>
    </citation>
    <scope>NUCLEOTIDE SEQUENCE</scope>
    <source>
        <strain evidence="2">F60SS</strain>
    </source>
</reference>
<evidence type="ECO:0000313" key="2">
    <source>
        <dbReference type="EMBL" id="KAJ4840068.1"/>
    </source>
</evidence>
<dbReference type="PANTHER" id="PTHR34837:SF1">
    <property type="entry name" value="LOW PROTEIN: ZINC FINGER CCCH DOMAIN PROTEIN"/>
    <property type="match status" value="1"/>
</dbReference>
<feature type="region of interest" description="Disordered" evidence="1">
    <location>
        <begin position="230"/>
        <end position="714"/>
    </location>
</feature>
<gene>
    <name evidence="2" type="ORF">Tsubulata_011452</name>
</gene>
<feature type="compositionally biased region" description="Basic and acidic residues" evidence="1">
    <location>
        <begin position="548"/>
        <end position="564"/>
    </location>
</feature>
<keyword evidence="3" id="KW-1185">Reference proteome</keyword>
<feature type="region of interest" description="Disordered" evidence="1">
    <location>
        <begin position="1183"/>
        <end position="1211"/>
    </location>
</feature>
<dbReference type="EMBL" id="JAKUCV010003124">
    <property type="protein sequence ID" value="KAJ4840068.1"/>
    <property type="molecule type" value="Genomic_DNA"/>
</dbReference>
<reference evidence="2" key="1">
    <citation type="submission" date="2022-02" db="EMBL/GenBank/DDBJ databases">
        <authorList>
            <person name="Henning P.M."/>
            <person name="McCubbin A.G."/>
            <person name="Shore J.S."/>
        </authorList>
    </citation>
    <scope>NUCLEOTIDE SEQUENCE</scope>
    <source>
        <strain evidence="2">F60SS</strain>
        <tissue evidence="2">Leaves</tissue>
    </source>
</reference>
<feature type="compositionally biased region" description="Basic and acidic residues" evidence="1">
    <location>
        <begin position="516"/>
        <end position="539"/>
    </location>
</feature>
<feature type="compositionally biased region" description="Basic and acidic residues" evidence="1">
    <location>
        <begin position="606"/>
        <end position="615"/>
    </location>
</feature>
<feature type="compositionally biased region" description="Polar residues" evidence="1">
    <location>
        <begin position="490"/>
        <end position="502"/>
    </location>
</feature>
<dbReference type="Proteomes" id="UP001141552">
    <property type="component" value="Unassembled WGS sequence"/>
</dbReference>
<feature type="compositionally biased region" description="Low complexity" evidence="1">
    <location>
        <begin position="649"/>
        <end position="660"/>
    </location>
</feature>
<feature type="compositionally biased region" description="Basic and acidic residues" evidence="1">
    <location>
        <begin position="243"/>
        <end position="307"/>
    </location>
</feature>
<name>A0A9Q0FYV0_9ROSI</name>
<organism evidence="2 3">
    <name type="scientific">Turnera subulata</name>
    <dbReference type="NCBI Taxonomy" id="218843"/>
    <lineage>
        <taxon>Eukaryota</taxon>
        <taxon>Viridiplantae</taxon>
        <taxon>Streptophyta</taxon>
        <taxon>Embryophyta</taxon>
        <taxon>Tracheophyta</taxon>
        <taxon>Spermatophyta</taxon>
        <taxon>Magnoliopsida</taxon>
        <taxon>eudicotyledons</taxon>
        <taxon>Gunneridae</taxon>
        <taxon>Pentapetalae</taxon>
        <taxon>rosids</taxon>
        <taxon>fabids</taxon>
        <taxon>Malpighiales</taxon>
        <taxon>Passifloraceae</taxon>
        <taxon>Turnera</taxon>
    </lineage>
</organism>
<feature type="region of interest" description="Disordered" evidence="1">
    <location>
        <begin position="892"/>
        <end position="915"/>
    </location>
</feature>
<feature type="compositionally biased region" description="Basic and acidic residues" evidence="1">
    <location>
        <begin position="313"/>
        <end position="459"/>
    </location>
</feature>
<evidence type="ECO:0000313" key="3">
    <source>
        <dbReference type="Proteomes" id="UP001141552"/>
    </source>
</evidence>
<dbReference type="AlphaFoldDB" id="A0A9Q0FYV0"/>
<feature type="compositionally biased region" description="Basic and acidic residues" evidence="1">
    <location>
        <begin position="895"/>
        <end position="909"/>
    </location>
</feature>
<feature type="compositionally biased region" description="Polar residues" evidence="1">
    <location>
        <begin position="860"/>
        <end position="877"/>
    </location>
</feature>
<sequence>MPKSSRHKSSKHSSREYSDSEKDSSSLKERKGKEESGSVRVSKESGSSEKRKFDVKDSGNGDYVEEYSSSSKRRKERGGGGGEDGVSDRWNGGDEDGGGAEVTKRVKEKTGESKSRRRDDSVEKSSGKSEGRHRDSGSRKEGRESERERERERDRERDRDRDRDREKEKERKGGKEGKSERAGDGDEPRASKQVSEKTDLDRRMHFLSVSNRAYRSVAELNSDLLRNVELENHSDRRLRRKRDGSGDGDKYQDDAVDINDGRFSSREDGRPKDEKHKDGRHRDKHHEDVVKENRHRDDKQRDERAARDLVNSRFDEKQARDGKDTSESRQKKSKPHDGDRDRDGDRDFDLGRDRNRDRDRDRDRDRERERDYDRDLDQDQDYGHGNDRDWDWDRNRERDRDRDHDRNRDRDRERDRERERDRDRNIDYDSIDDRGGRYKDSRGKKRSPDERDEYNDAKSKSIKTPYPDMENKSSLNSGRAEADLDRGRSQSRQSHMDNNVSGSRRRASPDTNSHGAGEEYRHSKQDELKYRDAVTEQRSKAISSREAGTLEKTSKYRSINKMDDGYGGELTLERSSSSKASPVGLRDRSPSSSIERRYANRSGARRSLEIEESGRRRSGSIGARDLSAPDDRQGREDKSLLDESIPADSNYYNRSNSNNSGLIPPAFRGRVSSPSFGGSMEDDSRVSSGGRYKRGGEPSLGRGQGNAWRGGTPNWSSPLPNGYMPFQHGPAHGGFQGMMPHFPSPPLFAVRPSMEINHSGIPYHIPDADRFSGHLRPLAWQNMMDGSGPSQLHGWDGNSGVFRDDSHMFGGLEWDHNRHPMAGRGWETSGTDMWKGQNGNANMELPSSSVKDDIPVQPSADDTSASQAGQRSENNHGVQAEIVETKITAASLAKESSKSSKISHEKLPDPPKMPGDNNIGHICQAYLSKLDISTELAGPELYSKCMNLFDIEQSIDEGNVMLVDLKDGARAVPRHSNLLLSSSLFPVTNDSVFQRALEIYKKQRVGSRGLPIVNGGIIDVISKSKEENASGDVDRGEDQMSYDEEMQALPLNLGTEKKELPVVTVEQRSEQLTSTPSLEVVSVDTGSGESGLPDEAPGHDSLEKPGQATDAVLPELVSPGAAPRDCDVPVNNVPQVVSTLDSDGHNLADTSEIKDNNVHCPEEGQGLDDGMCGPLVFSDGSTKASGALMPGSNESESVILTRIHHSPENTH</sequence>
<feature type="compositionally biased region" description="Basic and acidic residues" evidence="1">
    <location>
        <begin position="627"/>
        <end position="641"/>
    </location>
</feature>
<feature type="region of interest" description="Disordered" evidence="1">
    <location>
        <begin position="1067"/>
        <end position="1106"/>
    </location>
</feature>
<dbReference type="PANTHER" id="PTHR34837">
    <property type="entry name" value="OS05G0595500 PROTEIN"/>
    <property type="match status" value="1"/>
</dbReference>
<evidence type="ECO:0000256" key="1">
    <source>
        <dbReference type="SAM" id="MobiDB-lite"/>
    </source>
</evidence>
<accession>A0A9Q0FYV0</accession>
<comment type="caution">
    <text evidence="2">The sequence shown here is derived from an EMBL/GenBank/DDBJ whole genome shotgun (WGS) entry which is preliminary data.</text>
</comment>
<proteinExistence type="predicted"/>